<gene>
    <name evidence="2" type="ORF">E2C01_102768</name>
</gene>
<dbReference type="EMBL" id="VSRR010153743">
    <property type="protein sequence ID" value="MPD06931.1"/>
    <property type="molecule type" value="Genomic_DNA"/>
</dbReference>
<name>A0A5B7KDF8_PORTR</name>
<feature type="region of interest" description="Disordered" evidence="1">
    <location>
        <begin position="1"/>
        <end position="30"/>
    </location>
</feature>
<evidence type="ECO:0000313" key="2">
    <source>
        <dbReference type="EMBL" id="MPD06931.1"/>
    </source>
</evidence>
<accession>A0A5B7KDF8</accession>
<evidence type="ECO:0000313" key="3">
    <source>
        <dbReference type="Proteomes" id="UP000324222"/>
    </source>
</evidence>
<evidence type="ECO:0000256" key="1">
    <source>
        <dbReference type="SAM" id="MobiDB-lite"/>
    </source>
</evidence>
<sequence>MGRHKTSPPGVGGDLVGAGSGAGRGTSSLTTTCCWSPFPSLAVIRITNQC</sequence>
<dbReference type="AlphaFoldDB" id="A0A5B7KDF8"/>
<reference evidence="2 3" key="1">
    <citation type="submission" date="2019-05" db="EMBL/GenBank/DDBJ databases">
        <title>Another draft genome of Portunus trituberculatus and its Hox gene families provides insights of decapod evolution.</title>
        <authorList>
            <person name="Jeong J.-H."/>
            <person name="Song I."/>
            <person name="Kim S."/>
            <person name="Choi T."/>
            <person name="Kim D."/>
            <person name="Ryu S."/>
            <person name="Kim W."/>
        </authorList>
    </citation>
    <scope>NUCLEOTIDE SEQUENCE [LARGE SCALE GENOMIC DNA]</scope>
    <source>
        <tissue evidence="2">Muscle</tissue>
    </source>
</reference>
<dbReference type="Proteomes" id="UP000324222">
    <property type="component" value="Unassembled WGS sequence"/>
</dbReference>
<protein>
    <submittedName>
        <fullName evidence="2">Uncharacterized protein</fullName>
    </submittedName>
</protein>
<comment type="caution">
    <text evidence="2">The sequence shown here is derived from an EMBL/GenBank/DDBJ whole genome shotgun (WGS) entry which is preliminary data.</text>
</comment>
<proteinExistence type="predicted"/>
<feature type="compositionally biased region" description="Gly residues" evidence="1">
    <location>
        <begin position="10"/>
        <end position="24"/>
    </location>
</feature>
<organism evidence="2 3">
    <name type="scientific">Portunus trituberculatus</name>
    <name type="common">Swimming crab</name>
    <name type="synonym">Neptunus trituberculatus</name>
    <dbReference type="NCBI Taxonomy" id="210409"/>
    <lineage>
        <taxon>Eukaryota</taxon>
        <taxon>Metazoa</taxon>
        <taxon>Ecdysozoa</taxon>
        <taxon>Arthropoda</taxon>
        <taxon>Crustacea</taxon>
        <taxon>Multicrustacea</taxon>
        <taxon>Malacostraca</taxon>
        <taxon>Eumalacostraca</taxon>
        <taxon>Eucarida</taxon>
        <taxon>Decapoda</taxon>
        <taxon>Pleocyemata</taxon>
        <taxon>Brachyura</taxon>
        <taxon>Eubrachyura</taxon>
        <taxon>Portunoidea</taxon>
        <taxon>Portunidae</taxon>
        <taxon>Portuninae</taxon>
        <taxon>Portunus</taxon>
    </lineage>
</organism>
<keyword evidence="3" id="KW-1185">Reference proteome</keyword>